<evidence type="ECO:0000313" key="3">
    <source>
        <dbReference type="Proteomes" id="UP000221165"/>
    </source>
</evidence>
<dbReference type="OrthoDB" id="330015at2759"/>
<accession>A0A2C6LI24</accession>
<feature type="compositionally biased region" description="Polar residues" evidence="1">
    <location>
        <begin position="238"/>
        <end position="252"/>
    </location>
</feature>
<reference evidence="2 3" key="1">
    <citation type="journal article" date="2017" name="Int. J. Parasitol.">
        <title>The genome of the protozoan parasite Cystoisospora suis and a reverse vaccinology approach to identify vaccine candidates.</title>
        <authorList>
            <person name="Palmieri N."/>
            <person name="Shrestha A."/>
            <person name="Ruttkowski B."/>
            <person name="Beck T."/>
            <person name="Vogl C."/>
            <person name="Tomley F."/>
            <person name="Blake D.P."/>
            <person name="Joachim A."/>
        </authorList>
    </citation>
    <scope>NUCLEOTIDE SEQUENCE [LARGE SCALE GENOMIC DNA]</scope>
    <source>
        <strain evidence="2 3">Wien I</strain>
    </source>
</reference>
<evidence type="ECO:0000313" key="2">
    <source>
        <dbReference type="EMBL" id="PHJ25916.1"/>
    </source>
</evidence>
<name>A0A2C6LI24_9APIC</name>
<proteinExistence type="predicted"/>
<dbReference type="AlphaFoldDB" id="A0A2C6LI24"/>
<evidence type="ECO:0000256" key="1">
    <source>
        <dbReference type="SAM" id="MobiDB-lite"/>
    </source>
</evidence>
<feature type="region of interest" description="Disordered" evidence="1">
    <location>
        <begin position="75"/>
        <end position="95"/>
    </location>
</feature>
<dbReference type="EMBL" id="MIGC01000102">
    <property type="protein sequence ID" value="PHJ25916.1"/>
    <property type="molecule type" value="Genomic_DNA"/>
</dbReference>
<dbReference type="GeneID" id="94423676"/>
<dbReference type="Proteomes" id="UP000221165">
    <property type="component" value="Unassembled WGS sequence"/>
</dbReference>
<protein>
    <submittedName>
        <fullName evidence="2">Uncharacterized protein</fullName>
    </submittedName>
</protein>
<gene>
    <name evidence="2" type="ORF">CSUI_000231</name>
</gene>
<feature type="region of interest" description="Disordered" evidence="1">
    <location>
        <begin position="233"/>
        <end position="267"/>
    </location>
</feature>
<keyword evidence="3" id="KW-1185">Reference proteome</keyword>
<organism evidence="2 3">
    <name type="scientific">Cystoisospora suis</name>
    <dbReference type="NCBI Taxonomy" id="483139"/>
    <lineage>
        <taxon>Eukaryota</taxon>
        <taxon>Sar</taxon>
        <taxon>Alveolata</taxon>
        <taxon>Apicomplexa</taxon>
        <taxon>Conoidasida</taxon>
        <taxon>Coccidia</taxon>
        <taxon>Eucoccidiorida</taxon>
        <taxon>Eimeriorina</taxon>
        <taxon>Sarcocystidae</taxon>
        <taxon>Cystoisospora</taxon>
    </lineage>
</organism>
<comment type="caution">
    <text evidence="2">The sequence shown here is derived from an EMBL/GenBank/DDBJ whole genome shotgun (WGS) entry which is preliminary data.</text>
</comment>
<sequence length="267" mass="27584">MYPRTRYAQVGAYTASYSTAAQAITGVYPGQVQAGVPALTGVATAPAVPGATTIVPATAGTPSVNQVPSNAPIAPTIPSGSAPATAEGPGSAGGAVRCTDPSLGELLVIANKLKSKNISTRDEALQSLRSEKEYLGCDESFLASIIDDPVVQGVISGQVAPESASRGQCPVLTQQDVARLADYLASSTSNRTEDAIWRKIRGIPQLNSCTDEEIYVLSHQGAIKRLYDSSGSVAARQEGSSGQQTGPSQPGSSEWCRLQPAHPLCSQ</sequence>
<dbReference type="VEuPathDB" id="ToxoDB:CSUI_000231"/>
<dbReference type="RefSeq" id="XP_067927562.1">
    <property type="nucleotide sequence ID" value="XM_068060465.1"/>
</dbReference>